<evidence type="ECO:0008006" key="3">
    <source>
        <dbReference type="Google" id="ProtNLM"/>
    </source>
</evidence>
<dbReference type="RefSeq" id="WP_104057420.1">
    <property type="nucleotide sequence ID" value="NZ_PREZ01000003.1"/>
</dbReference>
<protein>
    <recommendedName>
        <fullName evidence="3">DUF4003 domain-containing protein</fullName>
    </recommendedName>
</protein>
<dbReference type="OrthoDB" id="1778393at2"/>
<proteinExistence type="predicted"/>
<dbReference type="Proteomes" id="UP000239047">
    <property type="component" value="Unassembled WGS sequence"/>
</dbReference>
<sequence length="333" mass="37916">MNGGAAVEYSEQIQQFTEYYEALRQKYKWRVDNGVLMMIASQYAGSGYEFDLQAFTKLADYIKEESSAFSYVQSSLRYSLAGLLLNQPKDPKASYKEIQRCYDSLIEAGFQRSPHSYIAAYALFMSLKEDDRMLSDQVVRAKEMYDGIKKQHFFLTSHEDYPLSVLLAEEEGEMNQLLDDMAYYYEELHVALWKGNNRQFVSQILTYGKHENREVLVQNFVTWVDDLKTNKIRLRGLHLPIVGVLSLVGPPSALLPKIIAIYEQLISVSKFKWYKDHCFMIAVRVVILKELEDEQVLNAGLASTVESILQAQQAAVIATMTAATAATSSQGNQ</sequence>
<dbReference type="InterPro" id="IPR025062">
    <property type="entry name" value="DUF4003"/>
</dbReference>
<reference evidence="1 2" key="1">
    <citation type="submission" date="2018-02" db="EMBL/GenBank/DDBJ databases">
        <title>Jeotgalibacillus proteolyticum sp. nov. a protease producing bacterium isolated from ocean sediments of Laizhou Bay.</title>
        <authorList>
            <person name="Li Y."/>
        </authorList>
    </citation>
    <scope>NUCLEOTIDE SEQUENCE [LARGE SCALE GENOMIC DNA]</scope>
    <source>
        <strain evidence="1 2">22-7</strain>
    </source>
</reference>
<organism evidence="1 2">
    <name type="scientific">Jeotgalibacillus proteolyticus</name>
    <dbReference type="NCBI Taxonomy" id="2082395"/>
    <lineage>
        <taxon>Bacteria</taxon>
        <taxon>Bacillati</taxon>
        <taxon>Bacillota</taxon>
        <taxon>Bacilli</taxon>
        <taxon>Bacillales</taxon>
        <taxon>Caryophanaceae</taxon>
        <taxon>Jeotgalibacillus</taxon>
    </lineage>
</organism>
<dbReference type="EMBL" id="PREZ01000003">
    <property type="protein sequence ID" value="PPA70670.1"/>
    <property type="molecule type" value="Genomic_DNA"/>
</dbReference>
<accession>A0A2S5GCD6</accession>
<evidence type="ECO:0000313" key="1">
    <source>
        <dbReference type="EMBL" id="PPA70670.1"/>
    </source>
</evidence>
<dbReference type="AlphaFoldDB" id="A0A2S5GCD6"/>
<evidence type="ECO:0000313" key="2">
    <source>
        <dbReference type="Proteomes" id="UP000239047"/>
    </source>
</evidence>
<name>A0A2S5GCD6_9BACL</name>
<dbReference type="Pfam" id="PF13170">
    <property type="entry name" value="DUF4003"/>
    <property type="match status" value="1"/>
</dbReference>
<gene>
    <name evidence="1" type="ORF">C4B60_07675</name>
</gene>
<comment type="caution">
    <text evidence="1">The sequence shown here is derived from an EMBL/GenBank/DDBJ whole genome shotgun (WGS) entry which is preliminary data.</text>
</comment>
<keyword evidence="2" id="KW-1185">Reference proteome</keyword>